<dbReference type="SUPFAM" id="SSF48295">
    <property type="entry name" value="TrpR-like"/>
    <property type="match status" value="1"/>
</dbReference>
<reference evidence="3 4" key="1">
    <citation type="submission" date="2016-10" db="EMBL/GenBank/DDBJ databases">
        <authorList>
            <person name="de Groot N.N."/>
        </authorList>
    </citation>
    <scope>NUCLEOTIDE SEQUENCE [LARGE SCALE GENOMIC DNA]</scope>
    <source>
        <strain evidence="3 4">DSM 2784</strain>
    </source>
</reference>
<evidence type="ECO:0000313" key="4">
    <source>
        <dbReference type="Proteomes" id="UP000199208"/>
    </source>
</evidence>
<dbReference type="Proteomes" id="UP000199208">
    <property type="component" value="Unassembled WGS sequence"/>
</dbReference>
<evidence type="ECO:0000313" key="3">
    <source>
        <dbReference type="EMBL" id="SCZ82128.1"/>
    </source>
</evidence>
<dbReference type="EMBL" id="FMWL01000039">
    <property type="protein sequence ID" value="SCZ82128.1"/>
    <property type="molecule type" value="Genomic_DNA"/>
</dbReference>
<dbReference type="Pfam" id="PF13518">
    <property type="entry name" value="HTH_28"/>
    <property type="match status" value="1"/>
</dbReference>
<feature type="coiled-coil region" evidence="1">
    <location>
        <begin position="71"/>
        <end position="98"/>
    </location>
</feature>
<protein>
    <submittedName>
        <fullName evidence="3">Helix-turn-helix domain-containing protein</fullName>
    </submittedName>
</protein>
<evidence type="ECO:0000256" key="1">
    <source>
        <dbReference type="SAM" id="Coils"/>
    </source>
</evidence>
<name>A0A1G5S7D2_9FIRM</name>
<dbReference type="Gene3D" id="1.10.10.10">
    <property type="entry name" value="Winged helix-like DNA-binding domain superfamily/Winged helix DNA-binding domain"/>
    <property type="match status" value="1"/>
</dbReference>
<sequence length="106" mass="12941">MTKRRKTTLDERIEIVKYCIEHNRDYNGTAQHYKVSYQQVYSWTQKYESSGVEALQDRRGKNKPEDQMSELEKLRAQNKLLEAENRRKQMEIDFLKKLEEIERRRS</sequence>
<dbReference type="InterPro" id="IPR036388">
    <property type="entry name" value="WH-like_DNA-bd_sf"/>
</dbReference>
<evidence type="ECO:0000259" key="2">
    <source>
        <dbReference type="Pfam" id="PF13518"/>
    </source>
</evidence>
<keyword evidence="1" id="KW-0175">Coiled coil</keyword>
<dbReference type="InterPro" id="IPR010921">
    <property type="entry name" value="Trp_repressor/repl_initiator"/>
</dbReference>
<dbReference type="InterPro" id="IPR055247">
    <property type="entry name" value="InsJ-like_HTH"/>
</dbReference>
<accession>A0A1G5S7D2</accession>
<organism evidence="3 4">
    <name type="scientific">Acidaminobacter hydrogenoformans DSM 2784</name>
    <dbReference type="NCBI Taxonomy" id="1120920"/>
    <lineage>
        <taxon>Bacteria</taxon>
        <taxon>Bacillati</taxon>
        <taxon>Bacillota</taxon>
        <taxon>Clostridia</taxon>
        <taxon>Peptostreptococcales</taxon>
        <taxon>Acidaminobacteraceae</taxon>
        <taxon>Acidaminobacter</taxon>
    </lineage>
</organism>
<feature type="domain" description="Insertion element IS150 protein InsJ-like helix-turn-helix" evidence="2">
    <location>
        <begin position="11"/>
        <end position="63"/>
    </location>
</feature>
<dbReference type="AlphaFoldDB" id="A0A1G5S7D2"/>
<proteinExistence type="predicted"/>
<keyword evidence="4" id="KW-1185">Reference proteome</keyword>
<gene>
    <name evidence="3" type="ORF">SAMN03080599_03397</name>
</gene>
<dbReference type="GO" id="GO:0043565">
    <property type="term" value="F:sequence-specific DNA binding"/>
    <property type="evidence" value="ECO:0007669"/>
    <property type="project" value="InterPro"/>
</dbReference>
<dbReference type="STRING" id="1120920.SAMN03080599_03397"/>